<dbReference type="PANTHER" id="PTHR31600:SF2">
    <property type="entry name" value="GAMETE ENRICHED GENE 10 PROTEIN-RELATED"/>
    <property type="match status" value="1"/>
</dbReference>
<feature type="transmembrane region" description="Helical" evidence="2">
    <location>
        <begin position="33"/>
        <end position="55"/>
    </location>
</feature>
<evidence type="ECO:0000313" key="3">
    <source>
        <dbReference type="EMBL" id="KAJ4460025.1"/>
    </source>
</evidence>
<feature type="transmembrane region" description="Helical" evidence="2">
    <location>
        <begin position="116"/>
        <end position="137"/>
    </location>
</feature>
<keyword evidence="4" id="KW-1185">Reference proteome</keyword>
<name>A0ABQ8UR47_9EUKA</name>
<feature type="transmembrane region" description="Helical" evidence="2">
    <location>
        <begin position="286"/>
        <end position="310"/>
    </location>
</feature>
<gene>
    <name evidence="3" type="ORF">PAPYR_3740</name>
</gene>
<protein>
    <submittedName>
        <fullName evidence="3">Uncharacterized protein</fullName>
    </submittedName>
</protein>
<reference evidence="3" key="1">
    <citation type="journal article" date="2022" name="bioRxiv">
        <title>Genomics of Preaxostyla Flagellates Illuminates Evolutionary Transitions and the Path Towards Mitochondrial Loss.</title>
        <authorList>
            <person name="Novak L.V.F."/>
            <person name="Treitli S.C."/>
            <person name="Pyrih J."/>
            <person name="Halakuc P."/>
            <person name="Pipaliya S.V."/>
            <person name="Vacek V."/>
            <person name="Brzon O."/>
            <person name="Soukal P."/>
            <person name="Eme L."/>
            <person name="Dacks J.B."/>
            <person name="Karnkowska A."/>
            <person name="Elias M."/>
            <person name="Hampl V."/>
        </authorList>
    </citation>
    <scope>NUCLEOTIDE SEQUENCE</scope>
    <source>
        <strain evidence="3">RCP-MX</strain>
    </source>
</reference>
<feature type="transmembrane region" description="Helical" evidence="2">
    <location>
        <begin position="260"/>
        <end position="280"/>
    </location>
</feature>
<dbReference type="InterPro" id="IPR052994">
    <property type="entry name" value="Tiny_macrocysts_regulators"/>
</dbReference>
<keyword evidence="2" id="KW-1133">Transmembrane helix</keyword>
<evidence type="ECO:0000256" key="1">
    <source>
        <dbReference type="SAM" id="MobiDB-lite"/>
    </source>
</evidence>
<evidence type="ECO:0000256" key="2">
    <source>
        <dbReference type="SAM" id="Phobius"/>
    </source>
</evidence>
<accession>A0ABQ8UR47</accession>
<feature type="region of interest" description="Disordered" evidence="1">
    <location>
        <begin position="413"/>
        <end position="458"/>
    </location>
</feature>
<dbReference type="Proteomes" id="UP001141327">
    <property type="component" value="Unassembled WGS sequence"/>
</dbReference>
<feature type="compositionally biased region" description="Pro residues" evidence="1">
    <location>
        <begin position="429"/>
        <end position="458"/>
    </location>
</feature>
<feature type="transmembrane region" description="Helical" evidence="2">
    <location>
        <begin position="166"/>
        <end position="192"/>
    </location>
</feature>
<sequence>MAQREEFLAKIERGIFSTFFSFRVERPWPRWKAVMWTLQAIQFLVIVVAIPNVFWKTEYVSIPLYALTFSFGQLSPTTAYVSFGVCAGFIALFWATAVIVGIMFKNNDIVIWPLRFLRCGNFLFSWILMVPMLGSLVDILDCRYTSGGAVVHDLFPDVMCWALPHAIPSAIALLALVFFLFFCAGSALFIFPSSGFDSRSRGRYDLLVVTCKVLIVCADRVLTSHAVLRAVCLLTTTTCMLLVLLWMLPYHTRLANMLYAGEYWVCFLAALEWSILNLALPQYADGWVPFVILVGICLLTTPALWADCLAPRRAPARQHHVCSGSWPCRPAAPVVAAPAPSAAPLAAPVLSPNGIPAGGFVAQRLREWRDRADRAAMQNQRDRVSLVTLPAALTSSSADLVAASAAGIRCDEPSGSPLDSSFSQQPLVLSPPPPSIQSPLSPPPPLAIPPPPPPPGPLSIPPSVSAPYAGFVAMMGLPAPEAVVGRCRWALSVEWATRFIYWKEAANCVPLMNFVEAIYVKGLARFPESHGLLLNYAEFTQCWGLGARGLCTTHPFILAHLCSNDGGSGVVQRFQHNTSSAIVTYRRAGALAGTSMDTRFLIYMAERSYETARPSIPACPLACPPTCLPALFGSDLKSFSLWAWRHAGG</sequence>
<comment type="caution">
    <text evidence="3">The sequence shown here is derived from an EMBL/GenBank/DDBJ whole genome shotgun (WGS) entry which is preliminary data.</text>
</comment>
<keyword evidence="2" id="KW-0812">Transmembrane</keyword>
<dbReference type="PANTHER" id="PTHR31600">
    <property type="entry name" value="TINY MACROCYSTS PROTEIN B-RELATED"/>
    <property type="match status" value="1"/>
</dbReference>
<dbReference type="EMBL" id="JAPMOS010000015">
    <property type="protein sequence ID" value="KAJ4460025.1"/>
    <property type="molecule type" value="Genomic_DNA"/>
</dbReference>
<feature type="transmembrane region" description="Helical" evidence="2">
    <location>
        <begin position="228"/>
        <end position="248"/>
    </location>
</feature>
<keyword evidence="2" id="KW-0472">Membrane</keyword>
<evidence type="ECO:0000313" key="4">
    <source>
        <dbReference type="Proteomes" id="UP001141327"/>
    </source>
</evidence>
<organism evidence="3 4">
    <name type="scientific">Paratrimastix pyriformis</name>
    <dbReference type="NCBI Taxonomy" id="342808"/>
    <lineage>
        <taxon>Eukaryota</taxon>
        <taxon>Metamonada</taxon>
        <taxon>Preaxostyla</taxon>
        <taxon>Paratrimastigidae</taxon>
        <taxon>Paratrimastix</taxon>
    </lineage>
</organism>
<proteinExistence type="predicted"/>
<feature type="transmembrane region" description="Helical" evidence="2">
    <location>
        <begin position="79"/>
        <end position="104"/>
    </location>
</feature>